<feature type="chain" id="PRO_5034536746" description="DUF7029 domain-containing protein" evidence="2">
    <location>
        <begin position="17"/>
        <end position="1185"/>
    </location>
</feature>
<dbReference type="Pfam" id="PF22974">
    <property type="entry name" value="DUF7029"/>
    <property type="match status" value="1"/>
</dbReference>
<evidence type="ECO:0000259" key="3">
    <source>
        <dbReference type="Pfam" id="PF22974"/>
    </source>
</evidence>
<evidence type="ECO:0000256" key="2">
    <source>
        <dbReference type="SAM" id="SignalP"/>
    </source>
</evidence>
<dbReference type="EMBL" id="WNWR01000644">
    <property type="protein sequence ID" value="KAE9972136.1"/>
    <property type="molecule type" value="Genomic_DNA"/>
</dbReference>
<evidence type="ECO:0000256" key="1">
    <source>
        <dbReference type="SAM" id="MobiDB-lite"/>
    </source>
</evidence>
<feature type="compositionally biased region" description="Low complexity" evidence="1">
    <location>
        <begin position="1071"/>
        <end position="1084"/>
    </location>
</feature>
<evidence type="ECO:0000313" key="4">
    <source>
        <dbReference type="EMBL" id="KAE9972136.1"/>
    </source>
</evidence>
<feature type="compositionally biased region" description="Gly residues" evidence="1">
    <location>
        <begin position="291"/>
        <end position="300"/>
    </location>
</feature>
<feature type="region of interest" description="Disordered" evidence="1">
    <location>
        <begin position="291"/>
        <end position="368"/>
    </location>
</feature>
<proteinExistence type="predicted"/>
<name>A0A8H3UK59_VENIN</name>
<feature type="compositionally biased region" description="Polar residues" evidence="1">
    <location>
        <begin position="1054"/>
        <end position="1066"/>
    </location>
</feature>
<organism evidence="4 5">
    <name type="scientific">Venturia inaequalis</name>
    <name type="common">Apple scab fungus</name>
    <dbReference type="NCBI Taxonomy" id="5025"/>
    <lineage>
        <taxon>Eukaryota</taxon>
        <taxon>Fungi</taxon>
        <taxon>Dikarya</taxon>
        <taxon>Ascomycota</taxon>
        <taxon>Pezizomycotina</taxon>
        <taxon>Dothideomycetes</taxon>
        <taxon>Pleosporomycetidae</taxon>
        <taxon>Venturiales</taxon>
        <taxon>Venturiaceae</taxon>
        <taxon>Venturia</taxon>
    </lineage>
</organism>
<feature type="compositionally biased region" description="Low complexity" evidence="1">
    <location>
        <begin position="31"/>
        <end position="45"/>
    </location>
</feature>
<feature type="compositionally biased region" description="Low complexity" evidence="1">
    <location>
        <begin position="85"/>
        <end position="107"/>
    </location>
</feature>
<keyword evidence="2" id="KW-0732">Signal</keyword>
<feature type="region of interest" description="Disordered" evidence="1">
    <location>
        <begin position="796"/>
        <end position="886"/>
    </location>
</feature>
<feature type="signal peptide" evidence="2">
    <location>
        <begin position="1"/>
        <end position="16"/>
    </location>
</feature>
<accession>A0A8H3UK59</accession>
<reference evidence="4 5" key="1">
    <citation type="submission" date="2019-07" db="EMBL/GenBank/DDBJ databases">
        <title>Venturia inaequalis Genome Resource.</title>
        <authorList>
            <person name="Lichtner F.J."/>
        </authorList>
    </citation>
    <scope>NUCLEOTIDE SEQUENCE [LARGE SCALE GENOMIC DNA]</scope>
    <source>
        <strain evidence="4 5">DMI_063113</strain>
    </source>
</reference>
<feature type="region of interest" description="Disordered" evidence="1">
    <location>
        <begin position="20"/>
        <end position="45"/>
    </location>
</feature>
<comment type="caution">
    <text evidence="4">The sequence shown here is derived from an EMBL/GenBank/DDBJ whole genome shotgun (WGS) entry which is preliminary data.</text>
</comment>
<feature type="compositionally biased region" description="Low complexity" evidence="1">
    <location>
        <begin position="805"/>
        <end position="841"/>
    </location>
</feature>
<protein>
    <recommendedName>
        <fullName evidence="3">DUF7029 domain-containing protein</fullName>
    </recommendedName>
</protein>
<gene>
    <name evidence="4" type="ORF">EG327_009584</name>
</gene>
<dbReference type="Proteomes" id="UP000490939">
    <property type="component" value="Unassembled WGS sequence"/>
</dbReference>
<dbReference type="InterPro" id="IPR054293">
    <property type="entry name" value="DUF7029"/>
</dbReference>
<feature type="region of interest" description="Disordered" evidence="1">
    <location>
        <begin position="82"/>
        <end position="109"/>
    </location>
</feature>
<evidence type="ECO:0000313" key="5">
    <source>
        <dbReference type="Proteomes" id="UP000490939"/>
    </source>
</evidence>
<sequence length="1185" mass="123194">MHPALLLFLGATSTLALPHSDYNLPPPSNSPSPSNSTSRSNAKSSLTVISLASEGTPLTTNIAGSCGKNGIATVTVTKTEASRPSVAYSGSKSSSGAGSNVAGHSGSQSSYEFGGHAAGISEHIKHTGPIETLRPVVHWNVDTKPAQNIIPVATGNGCPQYYAQGANTDPKKAHIFGTMTYFYKSPAVNLDYADHASSVSYTGSSLVVTIGSQLAYMYAQQSWTVGMILNTHTTDCDGEVGKGCYWTVTSLSFQAGSRSVICGGSASQIENIIHSGEAEWGVYEPARDGNGGFGGFGSPSGPGKASNGTGSGSSSGSTTTSTAISTSPSGSTSFSTSSLSSGSGISSASPSTASNIPSASNLPSGTNSTLASNGTLALNSTLPQTLDSFGPNATVCQGPKDTKYGLPTACLGNLFDLELDTRLGFQGQSTEFQAWLDTFAPGNDDGNIEEPSFERRSIKTARQLSKRDWLSGAINWVAKKTTQAVTFVQELKQKVGDATSIPGDFTTNMAFQVPKAAAPAEGKVIESPWGNSILLKAFGTQGTPETAKPLTGYLNVFCVDCGAKGSAQLTGKAAFSPLTGFTKGELGMIVDLDVVLKLGIDAQLQFKKDFTNTLFELGLPGLDFAVVKVGPMVSLGSAVTLEAAAKGRILAGAEFGFKKAKVTLDIMAPSKSTQSGWTPYFQPVFQAEGEIMLAAELGLPIGLKCGITVLSFKKSVAIYDQPAIKAQAEVAASVGLTGSNTLAAGFKSTNGCTGISTQISWRNKIWVDVLDLKTFDVSDSGYHPLVQGCIELPGVPASVAPVDGEPSATPSDTPTDSDTEPTATPTPDTPTTDPSADPASPVADSPGPVLDTPTTPPVDASPITADPVVPADPAPIEKRNTPSLPFPKLQYNQAITPRQTTNTTTSQNTTSTILDITARVVTNITTINYIDIDIKPVPYNRTDGYEFIRMISQDLNLLVTSCSNGNVYVQGVNDTTPDVCSDLWGAREDVTSTDGNSRVMHYFKNTMDTVGVSRLRVSTEDLLPKTAVPIVLAPFDVSNLSDGGDSAFPLAAPASTTQPPITTSPLKRQLPSNSTSTTPTTETTADETSNILFFAIDPTDAVFFTTVCTYLDHQVPRLFLVKDIDAGIAMLQSADVEFSVTGGLVDTCFAMPLIQGSDAAGQYDGPGVSVGGDSVGGFLTADGVV</sequence>
<feature type="compositionally biased region" description="Low complexity" evidence="1">
    <location>
        <begin position="301"/>
        <end position="361"/>
    </location>
</feature>
<feature type="region of interest" description="Disordered" evidence="1">
    <location>
        <begin position="1048"/>
        <end position="1084"/>
    </location>
</feature>
<feature type="domain" description="DUF7029" evidence="3">
    <location>
        <begin position="183"/>
        <end position="275"/>
    </location>
</feature>
<dbReference type="AlphaFoldDB" id="A0A8H3UK59"/>
<keyword evidence="5" id="KW-1185">Reference proteome</keyword>